<sequence length="64" mass="7410">MGTYDAYRNIARIAAECEQRGWYEKAAEVWEKSLKIARAVDVPWIKTRIEFCTNAAARCWGVEN</sequence>
<organism evidence="1">
    <name type="scientific">Serratia marcescens</name>
    <dbReference type="NCBI Taxonomy" id="615"/>
    <lineage>
        <taxon>Bacteria</taxon>
        <taxon>Pseudomonadati</taxon>
        <taxon>Pseudomonadota</taxon>
        <taxon>Gammaproteobacteria</taxon>
        <taxon>Enterobacterales</taxon>
        <taxon>Yersiniaceae</taxon>
        <taxon>Serratia</taxon>
    </lineage>
</organism>
<comment type="caution">
    <text evidence="1">The sequence shown here is derived from an EMBL/GenBank/DDBJ whole genome shotgun (WGS) entry which is preliminary data.</text>
</comment>
<evidence type="ECO:0000313" key="1">
    <source>
        <dbReference type="EMBL" id="TFU54848.1"/>
    </source>
</evidence>
<reference evidence="1" key="1">
    <citation type="submission" date="2019-03" db="EMBL/GenBank/DDBJ databases">
        <title>Serratia marcescens strain N2 draft genome.</title>
        <authorList>
            <person name="Yassin A."/>
            <person name="El-Kenawy N."/>
            <person name="Youssef N.H."/>
        </authorList>
    </citation>
    <scope>NUCLEOTIDE SEQUENCE [LARGE SCALE GENOMIC DNA]</scope>
    <source>
        <strain evidence="1">N2</strain>
    </source>
</reference>
<proteinExistence type="predicted"/>
<protein>
    <submittedName>
        <fullName evidence="1">ANR family transcriptional regulator</fullName>
    </submittedName>
</protein>
<dbReference type="EMBL" id="SPSG01003714">
    <property type="protein sequence ID" value="TFU54848.1"/>
    <property type="molecule type" value="Genomic_DNA"/>
</dbReference>
<name>A0A9X8VD06_SERMA</name>
<accession>A0A9X8VD06</accession>
<dbReference type="InterPro" id="IPR047666">
    <property type="entry name" value="ANR_neg_reg"/>
</dbReference>
<dbReference type="AlphaFoldDB" id="A0A9X8VD06"/>
<dbReference type="NCBIfam" id="NF033650">
    <property type="entry name" value="ANR_neg_reg"/>
    <property type="match status" value="1"/>
</dbReference>
<gene>
    <name evidence="1" type="ORF">E0L31_26755</name>
</gene>